<gene>
    <name evidence="1" type="ORF">I5677_05490</name>
</gene>
<protein>
    <submittedName>
        <fullName evidence="1">FeoB-associated Cys-rich membrane protein</fullName>
    </submittedName>
</protein>
<evidence type="ECO:0000313" key="1">
    <source>
        <dbReference type="EMBL" id="MBH1940348.1"/>
    </source>
</evidence>
<name>A0A8J7H1M3_9FIRM</name>
<accession>A0A8J7H1M3</accession>
<evidence type="ECO:0000313" key="2">
    <source>
        <dbReference type="Proteomes" id="UP000623269"/>
    </source>
</evidence>
<dbReference type="Proteomes" id="UP000623269">
    <property type="component" value="Unassembled WGS sequence"/>
</dbReference>
<proteinExistence type="predicted"/>
<dbReference type="EMBL" id="JAEAGR010000004">
    <property type="protein sequence ID" value="MBH1940348.1"/>
    <property type="molecule type" value="Genomic_DNA"/>
</dbReference>
<dbReference type="AlphaFoldDB" id="A0A8J7H1M3"/>
<reference evidence="1" key="1">
    <citation type="submission" date="2020-12" db="EMBL/GenBank/DDBJ databases">
        <title>M. sibirica DSM 26468T genome.</title>
        <authorList>
            <person name="Thieme N."/>
            <person name="Rettenmaier R."/>
            <person name="Zverlov V."/>
            <person name="Liebl W."/>
        </authorList>
    </citation>
    <scope>NUCLEOTIDE SEQUENCE</scope>
    <source>
        <strain evidence="1">DSM 26468</strain>
    </source>
</reference>
<comment type="caution">
    <text evidence="1">The sequence shown here is derived from an EMBL/GenBank/DDBJ whole genome shotgun (WGS) entry which is preliminary data.</text>
</comment>
<keyword evidence="2" id="KW-1185">Reference proteome</keyword>
<dbReference type="Pfam" id="PF12669">
    <property type="entry name" value="FeoB_associated"/>
    <property type="match status" value="1"/>
</dbReference>
<sequence>MPAIILIALILSYTGFIIYKKTKDLKEGKSCCGGCSSCSSKGECK</sequence>
<organism evidence="1 2">
    <name type="scientific">Mobilitalea sibirica</name>
    <dbReference type="NCBI Taxonomy" id="1462919"/>
    <lineage>
        <taxon>Bacteria</taxon>
        <taxon>Bacillati</taxon>
        <taxon>Bacillota</taxon>
        <taxon>Clostridia</taxon>
        <taxon>Lachnospirales</taxon>
        <taxon>Lachnospiraceae</taxon>
        <taxon>Mobilitalea</taxon>
    </lineage>
</organism>
<dbReference type="RefSeq" id="WP_197660573.1">
    <property type="nucleotide sequence ID" value="NZ_JAEAGR010000004.1"/>
</dbReference>